<protein>
    <recommendedName>
        <fullName evidence="1">FIST domain-containing protein</fullName>
    </recommendedName>
</protein>
<evidence type="ECO:0000313" key="2">
    <source>
        <dbReference type="EMBL" id="SAL96847.1"/>
    </source>
</evidence>
<dbReference type="Proteomes" id="UP000078561">
    <property type="component" value="Unassembled WGS sequence"/>
</dbReference>
<sequence length="421" mass="46699">MRQACRLQSNNLEYFNRLYSRSLWTRVSSTAPTLKACVDQCLTSASKQNKQLPPTICFALLSKSFQSHEYEEAVSYLSGRFGDLDKPAIMGCIVDRTATESGHGVSLLIGYGEAIKSFQVVDGPKRQKARSISVGRWGHVHDFDRLKYQDNTLDTLGWQSFQTISQPPQQRLDVFRSDCHTASGLSKDQQERCEKPSVIFMASDQEPDQVLQSLDQEYPDTPKLGVVAASTPFVTGSAYTLFYQGQLMKAGMVGFASYSPTPLSIPLFSSVSVRHPYLEPLGPHFTITRARGNIILDLDDQGATRLLINLINEVNSSKEEAFYLAMYSDDGNQQKHKDDGKLTVARITSGDPSRGNMAVDTTLDLKVGQKVQFMRRKTLDTPFNSQGLLDPSQGKAEAGTAAKVSNLNLFSTKKIMLWHSA</sequence>
<keyword evidence="3" id="KW-1185">Reference proteome</keyword>
<dbReference type="InterPro" id="IPR013702">
    <property type="entry name" value="FIST_domain_N"/>
</dbReference>
<dbReference type="EMBL" id="LT551371">
    <property type="protein sequence ID" value="SAL96847.1"/>
    <property type="molecule type" value="Genomic_DNA"/>
</dbReference>
<feature type="domain" description="FIST" evidence="1">
    <location>
        <begin position="172"/>
        <end position="301"/>
    </location>
</feature>
<reference evidence="2" key="1">
    <citation type="submission" date="2016-04" db="EMBL/GenBank/DDBJ databases">
        <authorList>
            <person name="Evans L.H."/>
            <person name="Alamgir A."/>
            <person name="Owens N."/>
            <person name="Weber N.D."/>
            <person name="Virtaneva K."/>
            <person name="Barbian K."/>
            <person name="Babar A."/>
            <person name="Rosenke K."/>
        </authorList>
    </citation>
    <scope>NUCLEOTIDE SEQUENCE [LARGE SCALE GENOMIC DNA]</scope>
    <source>
        <strain evidence="2">CBS 101.48</strain>
    </source>
</reference>
<gene>
    <name evidence="2" type="primary">ABSGL_02284.1 scaffold 3129</name>
</gene>
<name>A0A168LIA9_ABSGL</name>
<organism evidence="2">
    <name type="scientific">Absidia glauca</name>
    <name type="common">Pin mould</name>
    <dbReference type="NCBI Taxonomy" id="4829"/>
    <lineage>
        <taxon>Eukaryota</taxon>
        <taxon>Fungi</taxon>
        <taxon>Fungi incertae sedis</taxon>
        <taxon>Mucoromycota</taxon>
        <taxon>Mucoromycotina</taxon>
        <taxon>Mucoromycetes</taxon>
        <taxon>Mucorales</taxon>
        <taxon>Cunninghamellaceae</taxon>
        <taxon>Absidia</taxon>
    </lineage>
</organism>
<accession>A0A168LIA9</accession>
<dbReference type="AlphaFoldDB" id="A0A168LIA9"/>
<proteinExistence type="predicted"/>
<dbReference type="Pfam" id="PF08495">
    <property type="entry name" value="FIST"/>
    <property type="match status" value="1"/>
</dbReference>
<dbReference type="OrthoDB" id="10251508at2759"/>
<dbReference type="InParanoid" id="A0A168LIA9"/>
<evidence type="ECO:0000259" key="1">
    <source>
        <dbReference type="Pfam" id="PF08495"/>
    </source>
</evidence>
<evidence type="ECO:0000313" key="3">
    <source>
        <dbReference type="Proteomes" id="UP000078561"/>
    </source>
</evidence>